<comment type="caution">
    <text evidence="2">The sequence shown here is derived from an EMBL/GenBank/DDBJ whole genome shotgun (WGS) entry which is preliminary data.</text>
</comment>
<protein>
    <recommendedName>
        <fullName evidence="1">Response receiver domain-containing protein</fullName>
    </recommendedName>
</protein>
<organism evidence="2 3">
    <name type="scientific">Escherichia coli</name>
    <dbReference type="NCBI Taxonomy" id="562"/>
    <lineage>
        <taxon>Bacteria</taxon>
        <taxon>Pseudomonadati</taxon>
        <taxon>Pseudomonadota</taxon>
        <taxon>Gammaproteobacteria</taxon>
        <taxon>Enterobacterales</taxon>
        <taxon>Enterobacteriaceae</taxon>
        <taxon>Escherichia</taxon>
    </lineage>
</organism>
<dbReference type="InterPro" id="IPR043834">
    <property type="entry name" value="REC"/>
</dbReference>
<evidence type="ECO:0000313" key="3">
    <source>
        <dbReference type="Proteomes" id="UP000284508"/>
    </source>
</evidence>
<dbReference type="RefSeq" id="WP_000886597.1">
    <property type="nucleotide sequence ID" value="NZ_AP018784.2"/>
</dbReference>
<sequence length="607" mass="69526">MLDNSTFDYKPHLKSAYIDPIRTVTVIDDEYPTIDDLISPTKDSFSQDNISRLKDIIDISRSEEYNWLLDVYNGKEKKIQEGTVSNRLYHSDLLILDYHLDGEDSGYCKKSIDIIKNLSENRHFNIVAVHTKGYDGQKGSVNEVLIDIITSLQERPAISILNDKIKSRIDDALDEWEIEDPSIREDLINSVSTLDLLFLINKFGSNLSSGCFDYEVLDVFHNIFDQKPDNINISKILIFKWISSEKLHRYADQFNNKTSKFFDWGTNENHNWIKTEDLFITVLGKKDTPISDIPNQLLEALSNSKPHPHKLILSKLRSEIESNGSYAASNIINKKFLQAAWLKELLQKEDEYAIKTAAWQAVTKLWEELAYEIKQSLDDFTINLVRDLKKINSPLNYFIEKSTLDAELEQIKHANCFSCSKKITAHHLVTGHVLEFNNNHWLCLTPMCDLVPGQKNGNSLLPVTLVKMYDAKVALNNTRKNMQNELKLPNLPEINEDESIRQILNYSTQNNLLFVQSEHDGKIHILSFTVGLDGKANPKAMDCYVENQGIFSEDKIIALKYAKPTENEMNIISVEAKIVAELRYEYALNLLGRLGVSKSRVGLDFIN</sequence>
<dbReference type="Pfam" id="PF19192">
    <property type="entry name" value="Response_reg_2"/>
    <property type="match status" value="1"/>
</dbReference>
<dbReference type="EMBL" id="QXHA01001120">
    <property type="protein sequence ID" value="RIB41006.1"/>
    <property type="molecule type" value="Genomic_DNA"/>
</dbReference>
<feature type="domain" description="Response receiver" evidence="1">
    <location>
        <begin position="21"/>
        <end position="136"/>
    </location>
</feature>
<dbReference type="Proteomes" id="UP000284508">
    <property type="component" value="Unassembled WGS sequence"/>
</dbReference>
<proteinExistence type="predicted"/>
<name>A0A0K6DXD8_ECOLX</name>
<gene>
    <name evidence="2" type="ORF">D3C88_15560</name>
</gene>
<dbReference type="AlphaFoldDB" id="A0A0K6DXD8"/>
<evidence type="ECO:0000313" key="2">
    <source>
        <dbReference type="EMBL" id="RIB41006.1"/>
    </source>
</evidence>
<reference evidence="2 3" key="1">
    <citation type="journal article" date="2018" name="BMC Microbiol.">
        <title>Genome sequencing of strains of the most prevalent clonal group of O1:K1:H7 Escherichia coli that causes neonatal meningitis in France.</title>
        <authorList>
            <person name="Geslain G."/>
            <person name="Birgy A."/>
            <person name="Adiba S."/>
            <person name="Magnan M."/>
            <person name="Courroux C."/>
            <person name="Levy C."/>
            <person name="Cohen R."/>
            <person name="Bidet P."/>
            <person name="Bonacorsi S."/>
        </authorList>
    </citation>
    <scope>NUCLEOTIDE SEQUENCE [LARGE SCALE GENOMIC DNA]</scope>
    <source>
        <strain evidence="2 3">S308</strain>
    </source>
</reference>
<evidence type="ECO:0000259" key="1">
    <source>
        <dbReference type="Pfam" id="PF19192"/>
    </source>
</evidence>
<accession>A0A0K6DXD8</accession>